<dbReference type="KEGG" id="blac:94347028"/>
<dbReference type="RefSeq" id="XP_067821750.1">
    <property type="nucleotide sequence ID" value="XM_067961357.1"/>
</dbReference>
<reference evidence="1 2" key="1">
    <citation type="journal article" date="2021" name="Genome Biol.">
        <title>AFLAP: assembly-free linkage analysis pipeline using k-mers from genome sequencing data.</title>
        <authorList>
            <person name="Fletcher K."/>
            <person name="Zhang L."/>
            <person name="Gil J."/>
            <person name="Han R."/>
            <person name="Cavanaugh K."/>
            <person name="Michelmore R."/>
        </authorList>
    </citation>
    <scope>NUCLEOTIDE SEQUENCE [LARGE SCALE GENOMIC DNA]</scope>
    <source>
        <strain evidence="1 2">SF5</strain>
    </source>
</reference>
<sequence length="112" mass="12948">MWLMFVWSGSFAFAKLKAKGQLRPAFMPQNEERSSRYFSASADRVIMDRAALRRLIHLIPILVVRSVIDASCPSIWRSKTSTAFGQSCQRGNSNSQEFSEEGYPSHFTRYWY</sequence>
<gene>
    <name evidence="1" type="ORF">CCR75_003260</name>
</gene>
<accession>A0A976NY78</accession>
<evidence type="ECO:0000313" key="2">
    <source>
        <dbReference type="Proteomes" id="UP000294530"/>
    </source>
</evidence>
<proteinExistence type="predicted"/>
<organism evidence="1 2">
    <name type="scientific">Bremia lactucae</name>
    <name type="common">Lettuce downy mildew</name>
    <dbReference type="NCBI Taxonomy" id="4779"/>
    <lineage>
        <taxon>Eukaryota</taxon>
        <taxon>Sar</taxon>
        <taxon>Stramenopiles</taxon>
        <taxon>Oomycota</taxon>
        <taxon>Peronosporomycetes</taxon>
        <taxon>Peronosporales</taxon>
        <taxon>Peronosporaceae</taxon>
        <taxon>Bremia</taxon>
    </lineage>
</organism>
<comment type="caution">
    <text evidence="1">The sequence shown here is derived from an EMBL/GenBank/DDBJ whole genome shotgun (WGS) entry which is preliminary data.</text>
</comment>
<name>A0A976NY78_BRELC</name>
<protein>
    <submittedName>
        <fullName evidence="1">Uncharacterized protein</fullName>
    </submittedName>
</protein>
<dbReference type="EMBL" id="SHOA02000038">
    <property type="protein sequence ID" value="TDH72251.1"/>
    <property type="molecule type" value="Genomic_DNA"/>
</dbReference>
<dbReference type="Proteomes" id="UP000294530">
    <property type="component" value="Unassembled WGS sequence"/>
</dbReference>
<keyword evidence="2" id="KW-1185">Reference proteome</keyword>
<dbReference type="GeneID" id="94347028"/>
<dbReference type="AlphaFoldDB" id="A0A976NY78"/>
<evidence type="ECO:0000313" key="1">
    <source>
        <dbReference type="EMBL" id="TDH72251.1"/>
    </source>
</evidence>